<name>A0A076YP27_9CAUD</name>
<proteinExistence type="predicted"/>
<organism evidence="1 2">
    <name type="scientific">Escherichia phage EK99P-1</name>
    <dbReference type="NCBI Taxonomy" id="1527514"/>
    <lineage>
        <taxon>Viruses</taxon>
        <taxon>Duplodnaviria</taxon>
        <taxon>Heunggongvirae</taxon>
        <taxon>Uroviricota</taxon>
        <taxon>Caudoviricetes</taxon>
        <taxon>Dhillonvirus</taxon>
        <taxon>Dhillonvirus EK99P1</taxon>
    </lineage>
</organism>
<dbReference type="Proteomes" id="UP000202235">
    <property type="component" value="Segment"/>
</dbReference>
<dbReference type="GeneID" id="20284474"/>
<accession>A0A076YP27</accession>
<dbReference type="EMBL" id="KM233151">
    <property type="protein sequence ID" value="AIK68772.1"/>
    <property type="molecule type" value="Genomic_DNA"/>
</dbReference>
<reference evidence="1 2" key="1">
    <citation type="submission" date="2014-07" db="EMBL/GenBank/DDBJ databases">
        <title>Virulent Bacteriophage Infecting Escherichia coli K99.</title>
        <authorList>
            <person name="Son J.S."/>
            <person name="Paik H.R."/>
            <person name="Park S.H."/>
            <person name="Kim B.K."/>
            <person name="Jun S.Y."/>
            <person name="Yoon S.J."/>
            <person name="Kang S.H."/>
        </authorList>
    </citation>
    <scope>NUCLEOTIDE SEQUENCE [LARGE SCALE GENOMIC DNA]</scope>
</reference>
<dbReference type="KEGG" id="vg:20284474"/>
<evidence type="ECO:0000313" key="1">
    <source>
        <dbReference type="EMBL" id="AIK68772.1"/>
    </source>
</evidence>
<evidence type="ECO:0000313" key="2">
    <source>
        <dbReference type="Proteomes" id="UP000202235"/>
    </source>
</evidence>
<sequence length="75" mass="8685">MEPELICMVICHESATRAVITYLEYGVFLIDDKYYVMNEHGNWTEVFKFSDTRGVWITIDGISAAFTEIELHYGT</sequence>
<keyword evidence="2" id="KW-1185">Reference proteome</keyword>
<dbReference type="RefSeq" id="YP_009055338.1">
    <property type="nucleotide sequence ID" value="NC_024783.1"/>
</dbReference>
<protein>
    <submittedName>
        <fullName evidence="1">Uncharacterized protein</fullName>
    </submittedName>
</protein>
<gene>
    <name evidence="1" type="ORF">EK99P-1_0060</name>
</gene>